<keyword evidence="1" id="KW-0472">Membrane</keyword>
<dbReference type="AlphaFoldDB" id="A0A517MRT7"/>
<dbReference type="Proteomes" id="UP000319852">
    <property type="component" value="Chromosome"/>
</dbReference>
<feature type="transmembrane region" description="Helical" evidence="1">
    <location>
        <begin position="94"/>
        <end position="115"/>
    </location>
</feature>
<evidence type="ECO:0000256" key="1">
    <source>
        <dbReference type="SAM" id="Phobius"/>
    </source>
</evidence>
<organism evidence="2 3">
    <name type="scientific">Adhaeretor mobilis</name>
    <dbReference type="NCBI Taxonomy" id="1930276"/>
    <lineage>
        <taxon>Bacteria</taxon>
        <taxon>Pseudomonadati</taxon>
        <taxon>Planctomycetota</taxon>
        <taxon>Planctomycetia</taxon>
        <taxon>Pirellulales</taxon>
        <taxon>Lacipirellulaceae</taxon>
        <taxon>Adhaeretor</taxon>
    </lineage>
</organism>
<keyword evidence="1" id="KW-0812">Transmembrane</keyword>
<dbReference type="KEGG" id="amob:HG15A2_08580"/>
<evidence type="ECO:0000313" key="2">
    <source>
        <dbReference type="EMBL" id="QDS97595.1"/>
    </source>
</evidence>
<dbReference type="EMBL" id="CP036263">
    <property type="protein sequence ID" value="QDS97595.1"/>
    <property type="molecule type" value="Genomic_DNA"/>
</dbReference>
<proteinExistence type="predicted"/>
<keyword evidence="3" id="KW-1185">Reference proteome</keyword>
<protein>
    <submittedName>
        <fullName evidence="2">Uncharacterized protein</fullName>
    </submittedName>
</protein>
<reference evidence="2 3" key="1">
    <citation type="submission" date="2019-02" db="EMBL/GenBank/DDBJ databases">
        <title>Deep-cultivation of Planctomycetes and their phenomic and genomic characterization uncovers novel biology.</title>
        <authorList>
            <person name="Wiegand S."/>
            <person name="Jogler M."/>
            <person name="Boedeker C."/>
            <person name="Pinto D."/>
            <person name="Vollmers J."/>
            <person name="Rivas-Marin E."/>
            <person name="Kohn T."/>
            <person name="Peeters S.H."/>
            <person name="Heuer A."/>
            <person name="Rast P."/>
            <person name="Oberbeckmann S."/>
            <person name="Bunk B."/>
            <person name="Jeske O."/>
            <person name="Meyerdierks A."/>
            <person name="Storesund J.E."/>
            <person name="Kallscheuer N."/>
            <person name="Luecker S."/>
            <person name="Lage O.M."/>
            <person name="Pohl T."/>
            <person name="Merkel B.J."/>
            <person name="Hornburger P."/>
            <person name="Mueller R.-W."/>
            <person name="Bruemmer F."/>
            <person name="Labrenz M."/>
            <person name="Spormann A.M."/>
            <person name="Op den Camp H."/>
            <person name="Overmann J."/>
            <person name="Amann R."/>
            <person name="Jetten M.S.M."/>
            <person name="Mascher T."/>
            <person name="Medema M.H."/>
            <person name="Devos D.P."/>
            <person name="Kaster A.-K."/>
            <person name="Ovreas L."/>
            <person name="Rohde M."/>
            <person name="Galperin M.Y."/>
            <person name="Jogler C."/>
        </authorList>
    </citation>
    <scope>NUCLEOTIDE SEQUENCE [LARGE SCALE GENOMIC DNA]</scope>
    <source>
        <strain evidence="2 3">HG15A2</strain>
    </source>
</reference>
<gene>
    <name evidence="2" type="ORF">HG15A2_08580</name>
</gene>
<name>A0A517MRT7_9BACT</name>
<feature type="transmembrane region" description="Helical" evidence="1">
    <location>
        <begin position="153"/>
        <end position="175"/>
    </location>
</feature>
<evidence type="ECO:0000313" key="3">
    <source>
        <dbReference type="Proteomes" id="UP000319852"/>
    </source>
</evidence>
<accession>A0A517MRT7</accession>
<keyword evidence="1" id="KW-1133">Transmembrane helix</keyword>
<sequence length="203" mass="22215">MSDVVLAPVDSGPLSLSQKQEVAAASERSQKIRKAAAVAKFNGWTTGILATCSAPFALFSLAGFFITTGMSVVAYNEFRGRRRLLEFDEEAPAFLGWNQVGFLALIITYCLWMLAAGLSGEGPFQEQFAAQPELAEVLGSPEELDHFYRGAVIALYGSVIALSMVFQGLNAYYYFSRRRYTQAYLTATPGWVIDLQRLVPSGS</sequence>
<dbReference type="RefSeq" id="WP_145058099.1">
    <property type="nucleotide sequence ID" value="NZ_CP036263.1"/>
</dbReference>
<feature type="transmembrane region" description="Helical" evidence="1">
    <location>
        <begin position="48"/>
        <end position="73"/>
    </location>
</feature>
<dbReference type="OrthoDB" id="270952at2"/>